<dbReference type="PANTHER" id="PTHR43261:SF7">
    <property type="entry name" value="ELONGATION FACTOR G-LIKE PROTEIN"/>
    <property type="match status" value="1"/>
</dbReference>
<dbReference type="Pfam" id="PF14492">
    <property type="entry name" value="EFG_III"/>
    <property type="match status" value="1"/>
</dbReference>
<dbReference type="NCBIfam" id="NF009891">
    <property type="entry name" value="PRK13351.1-1"/>
    <property type="match status" value="1"/>
</dbReference>
<evidence type="ECO:0000256" key="2">
    <source>
        <dbReference type="ARBA" id="ARBA00022741"/>
    </source>
</evidence>
<dbReference type="InterPro" id="IPR035647">
    <property type="entry name" value="EFG_III/V"/>
</dbReference>
<dbReference type="SUPFAM" id="SSF54980">
    <property type="entry name" value="EF-G C-terminal domain-like"/>
    <property type="match status" value="2"/>
</dbReference>
<dbReference type="Pfam" id="PF00009">
    <property type="entry name" value="GTP_EFTU"/>
    <property type="match status" value="1"/>
</dbReference>
<evidence type="ECO:0000256" key="1">
    <source>
        <dbReference type="ARBA" id="ARBA00017872"/>
    </source>
</evidence>
<dbReference type="SUPFAM" id="SSF50447">
    <property type="entry name" value="Translation proteins"/>
    <property type="match status" value="1"/>
</dbReference>
<evidence type="ECO:0000313" key="9">
    <source>
        <dbReference type="Proteomes" id="UP000595197"/>
    </source>
</evidence>
<keyword evidence="9" id="KW-1185">Reference proteome</keyword>
<dbReference type="Gene3D" id="3.40.50.300">
    <property type="entry name" value="P-loop containing nucleotide triphosphate hydrolases"/>
    <property type="match status" value="1"/>
</dbReference>
<dbReference type="CDD" id="cd16262">
    <property type="entry name" value="EFG_III"/>
    <property type="match status" value="1"/>
</dbReference>
<dbReference type="InterPro" id="IPR035649">
    <property type="entry name" value="EFG_V"/>
</dbReference>
<dbReference type="InterPro" id="IPR047872">
    <property type="entry name" value="EFG_IV"/>
</dbReference>
<dbReference type="CDD" id="cd04170">
    <property type="entry name" value="EF-G_bact"/>
    <property type="match status" value="1"/>
</dbReference>
<dbReference type="CDD" id="cd03713">
    <property type="entry name" value="EFG_mtEFG_C"/>
    <property type="match status" value="1"/>
</dbReference>
<dbReference type="InterPro" id="IPR041095">
    <property type="entry name" value="EFG_II"/>
</dbReference>
<keyword evidence="3 8" id="KW-0251">Elongation factor</keyword>
<comment type="function">
    <text evidence="6">Catalyzes the GTP-dependent ribosomal translocation step during translation elongation. During this step, the ribosome changes from the pre-translocational (PRE) to the post-translocational (POST) state as the newly formed A-site-bound peptidyl-tRNA and P-site-bound deacylated tRNA move to the P and E sites, respectively. Catalyzes the coordinated movement of the two tRNA molecules, the mRNA and conformational changes in the ribosome.</text>
</comment>
<dbReference type="InterPro" id="IPR000795">
    <property type="entry name" value="T_Tr_GTP-bd_dom"/>
</dbReference>
<dbReference type="InterPro" id="IPR009022">
    <property type="entry name" value="EFG_III"/>
</dbReference>
<evidence type="ECO:0000259" key="7">
    <source>
        <dbReference type="PROSITE" id="PS51722"/>
    </source>
</evidence>
<dbReference type="SUPFAM" id="SSF54211">
    <property type="entry name" value="Ribosomal protein S5 domain 2-like"/>
    <property type="match status" value="1"/>
</dbReference>
<dbReference type="PROSITE" id="PS51722">
    <property type="entry name" value="G_TR_2"/>
    <property type="match status" value="1"/>
</dbReference>
<dbReference type="Gene3D" id="2.40.30.10">
    <property type="entry name" value="Translation factors"/>
    <property type="match status" value="1"/>
</dbReference>
<dbReference type="EMBL" id="CP067420">
    <property type="protein sequence ID" value="QQP89766.1"/>
    <property type="molecule type" value="Genomic_DNA"/>
</dbReference>
<dbReference type="SMART" id="SM00889">
    <property type="entry name" value="EFG_IV"/>
    <property type="match status" value="1"/>
</dbReference>
<protein>
    <recommendedName>
        <fullName evidence="1">Elongation factor G</fullName>
    </recommendedName>
</protein>
<dbReference type="Gene3D" id="3.30.70.240">
    <property type="match status" value="1"/>
</dbReference>
<gene>
    <name evidence="8" type="ORF">IGS68_00280</name>
</gene>
<dbReference type="Pfam" id="PF03764">
    <property type="entry name" value="EFG_IV"/>
    <property type="match status" value="1"/>
</dbReference>
<evidence type="ECO:0000313" key="8">
    <source>
        <dbReference type="EMBL" id="QQP89766.1"/>
    </source>
</evidence>
<dbReference type="InterPro" id="IPR014721">
    <property type="entry name" value="Ribsml_uS5_D2-typ_fold_subgr"/>
</dbReference>
<keyword evidence="4" id="KW-0648">Protein biosynthesis</keyword>
<dbReference type="GO" id="GO:0003746">
    <property type="term" value="F:translation elongation factor activity"/>
    <property type="evidence" value="ECO:0007669"/>
    <property type="project" value="UniProtKB-KW"/>
</dbReference>
<reference evidence="8" key="1">
    <citation type="submission" date="2021-02" db="EMBL/GenBank/DDBJ databases">
        <title>Skermanella TT6 skin isolate.</title>
        <authorList>
            <person name="Lee K."/>
            <person name="Ganzorig M."/>
        </authorList>
    </citation>
    <scope>NUCLEOTIDE SEQUENCE</scope>
    <source>
        <strain evidence="8">TT6</strain>
    </source>
</reference>
<dbReference type="SUPFAM" id="SSF52540">
    <property type="entry name" value="P-loop containing nucleoside triphosphate hydrolases"/>
    <property type="match status" value="1"/>
</dbReference>
<keyword evidence="2" id="KW-0547">Nucleotide-binding</keyword>
<dbReference type="Proteomes" id="UP000595197">
    <property type="component" value="Chromosome"/>
</dbReference>
<evidence type="ECO:0000256" key="6">
    <source>
        <dbReference type="ARBA" id="ARBA00024731"/>
    </source>
</evidence>
<dbReference type="InterPro" id="IPR000640">
    <property type="entry name" value="EFG_V-like"/>
</dbReference>
<proteinExistence type="predicted"/>
<evidence type="ECO:0000256" key="4">
    <source>
        <dbReference type="ARBA" id="ARBA00022917"/>
    </source>
</evidence>
<sequence length="681" mass="73734">MPSTRIAGPRCAALVGPYLSGKTTLMESLLFAAGAVTRKGSVKDGNTVGDSAPEARARKMSVEVGLASADYLGERWTFLDCPGSVELSAEGQSALMVADVAVVVCEPTADKAPMLAPLFKFLDDNGIPHMLFVNKVDSMGTQDVRVRDLMQALQAASTRPLVLRQVPIREGDTVTGCVDLVSERAYHYNPHAPSNLVQVPDTVREREQAARQELLEALADFDDSLLEQLLEDVAPDKEEVYRQLAKDLASDLIVPVFIGSAENDNGVRRLLKALRHETPEAAATAARLEIPLAAGAVAQVFKTYHAPHAGKLSFSRVWKGEVTDGMTLGGDRVSGIYRMHGHEQHKQPAAATGEVVAFGRMDHVTTGDVLDDQGGRIRTPLWPAPPSPVYSAAISAEQRNDEVKLSAALAKLTEEDPSLSVNQNADTGEIVLWGQGDIHLQLAMDRLRSKYNLPVRSRAPQVAYRETIRKGTAQHARFKRQTGGHGQFADVHVEVRPLPRGGGFVFDEKVVGGVVPRQFIPAVEAGVREYLAQGPLGFPVVDVAVTLTGGQFHAVDSSEQAFKTVGRMAMTEAMPKCDPVLLEPILQVTIAAPTEFTPKVQRLITGRRGQILGFDGRAGWDGWDEVKALMPEAELRDLIVELRSLTLGLGIFTASFDHLAELTGRLADRAVEMRQSLVAAQ</sequence>
<keyword evidence="5" id="KW-0342">GTP-binding</keyword>
<evidence type="ECO:0000256" key="5">
    <source>
        <dbReference type="ARBA" id="ARBA00023134"/>
    </source>
</evidence>
<dbReference type="InterPro" id="IPR009000">
    <property type="entry name" value="Transl_B-barrel_sf"/>
</dbReference>
<dbReference type="CDD" id="cd01434">
    <property type="entry name" value="EFG_mtEFG1_IV"/>
    <property type="match status" value="1"/>
</dbReference>
<dbReference type="InterPro" id="IPR027417">
    <property type="entry name" value="P-loop_NTPase"/>
</dbReference>
<accession>A0ABX7B5Z6</accession>
<dbReference type="NCBIfam" id="NF009379">
    <property type="entry name" value="PRK12740.1-3"/>
    <property type="match status" value="1"/>
</dbReference>
<dbReference type="Gene3D" id="3.30.230.10">
    <property type="match status" value="1"/>
</dbReference>
<dbReference type="Pfam" id="PF00679">
    <property type="entry name" value="EFG_C"/>
    <property type="match status" value="1"/>
</dbReference>
<dbReference type="InterPro" id="IPR020568">
    <property type="entry name" value="Ribosomal_Su5_D2-typ_SF"/>
</dbReference>
<feature type="domain" description="Tr-type G" evidence="7">
    <location>
        <begin position="7"/>
        <end position="282"/>
    </location>
</feature>
<dbReference type="RefSeq" id="WP_201076405.1">
    <property type="nucleotide sequence ID" value="NZ_CP067420.1"/>
</dbReference>
<evidence type="ECO:0000256" key="3">
    <source>
        <dbReference type="ARBA" id="ARBA00022768"/>
    </source>
</evidence>
<dbReference type="PANTHER" id="PTHR43261">
    <property type="entry name" value="TRANSLATION ELONGATION FACTOR G-RELATED"/>
    <property type="match status" value="1"/>
</dbReference>
<dbReference type="SMART" id="SM00838">
    <property type="entry name" value="EFG_C"/>
    <property type="match status" value="1"/>
</dbReference>
<organism evidence="8 9">
    <name type="scientific">Skermanella cutis</name>
    <dbReference type="NCBI Taxonomy" id="2775420"/>
    <lineage>
        <taxon>Bacteria</taxon>
        <taxon>Pseudomonadati</taxon>
        <taxon>Pseudomonadota</taxon>
        <taxon>Alphaproteobacteria</taxon>
        <taxon>Rhodospirillales</taxon>
        <taxon>Azospirillaceae</taxon>
        <taxon>Skermanella</taxon>
    </lineage>
</organism>
<dbReference type="InterPro" id="IPR005517">
    <property type="entry name" value="Transl_elong_EFG/EF2_IV"/>
</dbReference>
<dbReference type="Gene3D" id="3.30.70.870">
    <property type="entry name" value="Elongation Factor G (Translational Gtpase), domain 3"/>
    <property type="match status" value="1"/>
</dbReference>
<name>A0ABX7B5Z6_9PROT</name>